<dbReference type="EMBL" id="CP022743">
    <property type="protein sequence ID" value="ASU34173.1"/>
    <property type="molecule type" value="Genomic_DNA"/>
</dbReference>
<dbReference type="Proteomes" id="UP000215002">
    <property type="component" value="Chromosome"/>
</dbReference>
<dbReference type="AlphaFoldDB" id="A0A223NWC3"/>
<evidence type="ECO:0000313" key="1">
    <source>
        <dbReference type="EMBL" id="ASU34173.1"/>
    </source>
</evidence>
<name>A0A223NWC3_9SPHI</name>
<gene>
    <name evidence="1" type="ORF">MuYL_2284</name>
</gene>
<reference evidence="1 2" key="1">
    <citation type="submission" date="2017-08" db="EMBL/GenBank/DDBJ databases">
        <title>Complete genome sequence of Mucilaginibacter sp. strain BJC16-A31.</title>
        <authorList>
            <consortium name="Henan University of Science and Technology"/>
            <person name="You X."/>
        </authorList>
    </citation>
    <scope>NUCLEOTIDE SEQUENCE [LARGE SCALE GENOMIC DNA]</scope>
    <source>
        <strain evidence="1 2">BJC16-A31</strain>
    </source>
</reference>
<dbReference type="KEGG" id="muc:MuYL_2284"/>
<protein>
    <submittedName>
        <fullName evidence="1">Uncharacterized protein</fullName>
    </submittedName>
</protein>
<evidence type="ECO:0000313" key="2">
    <source>
        <dbReference type="Proteomes" id="UP000215002"/>
    </source>
</evidence>
<accession>A0A223NWC3</accession>
<sequence length="43" mass="5087">MVFSIRREKQREIKKIYSDCKSGFILGLWLDKKYIAPAKLKAN</sequence>
<proteinExistence type="predicted"/>
<organism evidence="1 2">
    <name type="scientific">Mucilaginibacter xinganensis</name>
    <dbReference type="NCBI Taxonomy" id="1234841"/>
    <lineage>
        <taxon>Bacteria</taxon>
        <taxon>Pseudomonadati</taxon>
        <taxon>Bacteroidota</taxon>
        <taxon>Sphingobacteriia</taxon>
        <taxon>Sphingobacteriales</taxon>
        <taxon>Sphingobacteriaceae</taxon>
        <taxon>Mucilaginibacter</taxon>
    </lineage>
</organism>
<keyword evidence="2" id="KW-1185">Reference proteome</keyword>